<dbReference type="GO" id="GO:0015074">
    <property type="term" value="P:DNA integration"/>
    <property type="evidence" value="ECO:0007669"/>
    <property type="project" value="InterPro"/>
</dbReference>
<organism evidence="1 2">
    <name type="scientific">Paramuricea clavata</name>
    <name type="common">Red gorgonian</name>
    <name type="synonym">Violescent sea-whip</name>
    <dbReference type="NCBI Taxonomy" id="317549"/>
    <lineage>
        <taxon>Eukaryota</taxon>
        <taxon>Metazoa</taxon>
        <taxon>Cnidaria</taxon>
        <taxon>Anthozoa</taxon>
        <taxon>Octocorallia</taxon>
        <taxon>Malacalcyonacea</taxon>
        <taxon>Plexauridae</taxon>
        <taxon>Paramuricea</taxon>
    </lineage>
</organism>
<dbReference type="AlphaFoldDB" id="A0A6S7JRT2"/>
<dbReference type="Pfam" id="PF00665">
    <property type="entry name" value="rve"/>
    <property type="match status" value="1"/>
</dbReference>
<dbReference type="Gene3D" id="3.30.420.10">
    <property type="entry name" value="Ribonuclease H-like superfamily/Ribonuclease H"/>
    <property type="match status" value="1"/>
</dbReference>
<dbReference type="PROSITE" id="PS50994">
    <property type="entry name" value="INTEGRASE"/>
    <property type="match status" value="1"/>
</dbReference>
<dbReference type="OrthoDB" id="5983107at2759"/>
<dbReference type="FunFam" id="3.30.420.10:FF:000063">
    <property type="entry name" value="Retrovirus-related Pol polyprotein from transposon 297-like Protein"/>
    <property type="match status" value="1"/>
</dbReference>
<gene>
    <name evidence="1" type="ORF">PACLA_8A061366</name>
</gene>
<dbReference type="InterPro" id="IPR036397">
    <property type="entry name" value="RNaseH_sf"/>
</dbReference>
<dbReference type="PANTHER" id="PTHR37984:SF11">
    <property type="entry name" value="INTEGRASE CATALYTIC DOMAIN-CONTAINING PROTEIN"/>
    <property type="match status" value="1"/>
</dbReference>
<evidence type="ECO:0000313" key="2">
    <source>
        <dbReference type="Proteomes" id="UP001152795"/>
    </source>
</evidence>
<comment type="caution">
    <text evidence="1">The sequence shown here is derived from an EMBL/GenBank/DDBJ whole genome shotgun (WGS) entry which is preliminary data.</text>
</comment>
<dbReference type="InterPro" id="IPR001584">
    <property type="entry name" value="Integrase_cat-core"/>
</dbReference>
<protein>
    <submittedName>
        <fullName evidence="1">Transposon Ty3-G Gag-Pol poly</fullName>
    </submittedName>
</protein>
<sequence>MYSVEEGVQHGLDKVGYQSLRDGQQEVIDAYLTDAGQSISHTLVIKESLKPNVYSARKSGFLISTRWSKKLSGNHPPPEPLKMTQLPSAPWKEVAMDFLGPFPNGEYLLVVIDAFSRFPEVEVLTTVSAKAVLPKLDAIFSRQGLPEVLKSDNGPPFNGAEFESYAKHCGFTHRKITPYWPQANGEAERFMRTPQKCIRVAIID</sequence>
<name>A0A6S7JRT2_PARCT</name>
<reference evidence="1" key="1">
    <citation type="submission" date="2020-04" db="EMBL/GenBank/DDBJ databases">
        <authorList>
            <person name="Alioto T."/>
            <person name="Alioto T."/>
            <person name="Gomez Garrido J."/>
        </authorList>
    </citation>
    <scope>NUCLEOTIDE SEQUENCE</scope>
    <source>
        <strain evidence="1">A484AB</strain>
    </source>
</reference>
<evidence type="ECO:0000313" key="1">
    <source>
        <dbReference type="EMBL" id="CAB4013208.1"/>
    </source>
</evidence>
<accession>A0A6S7JRT2</accession>
<dbReference type="Proteomes" id="UP001152795">
    <property type="component" value="Unassembled WGS sequence"/>
</dbReference>
<dbReference type="EMBL" id="CACRXK020007802">
    <property type="protein sequence ID" value="CAB4013208.1"/>
    <property type="molecule type" value="Genomic_DNA"/>
</dbReference>
<dbReference type="SUPFAM" id="SSF53098">
    <property type="entry name" value="Ribonuclease H-like"/>
    <property type="match status" value="1"/>
</dbReference>
<dbReference type="GO" id="GO:0003676">
    <property type="term" value="F:nucleic acid binding"/>
    <property type="evidence" value="ECO:0007669"/>
    <property type="project" value="InterPro"/>
</dbReference>
<dbReference type="InterPro" id="IPR012337">
    <property type="entry name" value="RNaseH-like_sf"/>
</dbReference>
<keyword evidence="2" id="KW-1185">Reference proteome</keyword>
<dbReference type="InterPro" id="IPR050951">
    <property type="entry name" value="Retrovirus_Pol_polyprotein"/>
</dbReference>
<proteinExistence type="predicted"/>
<dbReference type="PANTHER" id="PTHR37984">
    <property type="entry name" value="PROTEIN CBG26694"/>
    <property type="match status" value="1"/>
</dbReference>